<gene>
    <name evidence="1" type="primary">Cnig_chr_II.g7398</name>
    <name evidence="1" type="ORF">B9Z55_007398</name>
</gene>
<dbReference type="AlphaFoldDB" id="A0A2G5VA65"/>
<accession>A0A2G5VA65</accession>
<evidence type="ECO:0000313" key="1">
    <source>
        <dbReference type="EMBL" id="PIC48426.1"/>
    </source>
</evidence>
<sequence>MADKFQKMIPILASQWSAGYQSLVQIILSGQNMPTNPNIVTDTLVSPLAPMNILEPSNFNLTQNMNDVLPMNPMFPNTRNTTMPIPENSIQGFGTQSSEPFFFYSDDIKLYQDPLTAHSRGCLFNPTVNLRPQYVELPPGTNETIYFEWFIGEGKGNFRDAVASWNQVSQEDQKKWGSLAKRMRREHRFQLNKGQIKVAVVNYS</sequence>
<organism evidence="1 2">
    <name type="scientific">Caenorhabditis nigoni</name>
    <dbReference type="NCBI Taxonomy" id="1611254"/>
    <lineage>
        <taxon>Eukaryota</taxon>
        <taxon>Metazoa</taxon>
        <taxon>Ecdysozoa</taxon>
        <taxon>Nematoda</taxon>
        <taxon>Chromadorea</taxon>
        <taxon>Rhabditida</taxon>
        <taxon>Rhabditina</taxon>
        <taxon>Rhabditomorpha</taxon>
        <taxon>Rhabditoidea</taxon>
        <taxon>Rhabditidae</taxon>
        <taxon>Peloderinae</taxon>
        <taxon>Caenorhabditis</taxon>
    </lineage>
</organism>
<comment type="caution">
    <text evidence="1">The sequence shown here is derived from an EMBL/GenBank/DDBJ whole genome shotgun (WGS) entry which is preliminary data.</text>
</comment>
<dbReference type="EMBL" id="PDUG01000002">
    <property type="protein sequence ID" value="PIC48426.1"/>
    <property type="molecule type" value="Genomic_DNA"/>
</dbReference>
<keyword evidence="2" id="KW-1185">Reference proteome</keyword>
<evidence type="ECO:0000313" key="2">
    <source>
        <dbReference type="Proteomes" id="UP000230233"/>
    </source>
</evidence>
<name>A0A2G5VA65_9PELO</name>
<dbReference type="Proteomes" id="UP000230233">
    <property type="component" value="Chromosome II"/>
</dbReference>
<reference evidence="2" key="1">
    <citation type="submission" date="2017-10" db="EMBL/GenBank/DDBJ databases">
        <title>Rapid genome shrinkage in a self-fertile nematode reveals novel sperm competition proteins.</title>
        <authorList>
            <person name="Yin D."/>
            <person name="Schwarz E.M."/>
            <person name="Thomas C.G."/>
            <person name="Felde R.L."/>
            <person name="Korf I.F."/>
            <person name="Cutter A.D."/>
            <person name="Schartner C.M."/>
            <person name="Ralston E.J."/>
            <person name="Meyer B.J."/>
            <person name="Haag E.S."/>
        </authorList>
    </citation>
    <scope>NUCLEOTIDE SEQUENCE [LARGE SCALE GENOMIC DNA]</scope>
    <source>
        <strain evidence="2">JU1422</strain>
    </source>
</reference>
<protein>
    <submittedName>
        <fullName evidence="1">Uncharacterized protein</fullName>
    </submittedName>
</protein>
<proteinExistence type="predicted"/>